<name>A0A0F4YER8_RASE3</name>
<feature type="domain" description="DUF4246" evidence="2">
    <location>
        <begin position="115"/>
        <end position="272"/>
    </location>
</feature>
<comment type="caution">
    <text evidence="3">The sequence shown here is derived from an EMBL/GenBank/DDBJ whole genome shotgun (WGS) entry which is preliminary data.</text>
</comment>
<dbReference type="OrthoDB" id="415532at2759"/>
<feature type="compositionally biased region" description="Polar residues" evidence="1">
    <location>
        <begin position="7"/>
        <end position="21"/>
    </location>
</feature>
<keyword evidence="4" id="KW-1185">Reference proteome</keyword>
<dbReference type="Proteomes" id="UP000053958">
    <property type="component" value="Unassembled WGS sequence"/>
</dbReference>
<dbReference type="PANTHER" id="PTHR33119">
    <property type="entry name" value="IFI3P"/>
    <property type="match status" value="1"/>
</dbReference>
<dbReference type="Pfam" id="PF14033">
    <property type="entry name" value="DUF4246"/>
    <property type="match status" value="1"/>
</dbReference>
<accession>A0A0F4YER8</accession>
<dbReference type="InterPro" id="IPR025340">
    <property type="entry name" value="DUF4246"/>
</dbReference>
<evidence type="ECO:0000256" key="1">
    <source>
        <dbReference type="SAM" id="MobiDB-lite"/>
    </source>
</evidence>
<dbReference type="InterPro" id="IPR049192">
    <property type="entry name" value="DUF4246_C"/>
</dbReference>
<evidence type="ECO:0000313" key="4">
    <source>
        <dbReference type="Proteomes" id="UP000053958"/>
    </source>
</evidence>
<dbReference type="STRING" id="1408163.A0A0F4YER8"/>
<protein>
    <recommendedName>
        <fullName evidence="2">DUF4246 domain-containing protein</fullName>
    </recommendedName>
</protein>
<reference evidence="3 4" key="1">
    <citation type="submission" date="2015-04" db="EMBL/GenBank/DDBJ databases">
        <authorList>
            <person name="Heijne W.H."/>
            <person name="Fedorova N.D."/>
            <person name="Nierman W.C."/>
            <person name="Vollebregt A.W."/>
            <person name="Zhao Z."/>
            <person name="Wu L."/>
            <person name="Kumar M."/>
            <person name="Stam H."/>
            <person name="van den Berg M.A."/>
            <person name="Pel H.J."/>
        </authorList>
    </citation>
    <scope>NUCLEOTIDE SEQUENCE [LARGE SCALE GENOMIC DNA]</scope>
    <source>
        <strain evidence="3 4">CBS 393.64</strain>
    </source>
</reference>
<dbReference type="AlphaFoldDB" id="A0A0F4YER8"/>
<evidence type="ECO:0000259" key="2">
    <source>
        <dbReference type="Pfam" id="PF14033"/>
    </source>
</evidence>
<evidence type="ECO:0000313" key="3">
    <source>
        <dbReference type="EMBL" id="KKA16466.1"/>
    </source>
</evidence>
<feature type="region of interest" description="Disordered" evidence="1">
    <location>
        <begin position="1"/>
        <end position="30"/>
    </location>
</feature>
<proteinExistence type="predicted"/>
<dbReference type="EMBL" id="LASV01000765">
    <property type="protein sequence ID" value="KKA16466.1"/>
    <property type="molecule type" value="Genomic_DNA"/>
</dbReference>
<sequence>MHEPHTSTKSSPLSAAQQNGRPSRRDTMFPNSLDYQDIQDGYIGFLTKKITSKWWKEVLDSGRDVTPKMMDWVIEELRYKAGLFQETGAVSAFDGGVIKSDIAISDELKHALQTAFTDSDECHIVSYINNLHPARNRDLYGVIEKILARTIPLWNSTLTAMRRREPSRITYKRVEYHAREPKPVASRPEEWENTEFLERYREWARSRQLILPEPGEFESGSMMTGDWKVDLRKEFHENGLQVIVKLANIELTPEKPEYEGGSWHVEGQLHEWLEAVFGFGVRTGRDDGPVTQEIGSVSCLEGRLLTFPNILQHRVSPFALADRTKPDHRNRSLPRRPAHTHHFVCKRAPAKGGLVGEREKFLRREVLSSLPIELQNMVIGNLDGFPITMDEAKQYRLELMEERSVVSQEH</sequence>
<organism evidence="3 4">
    <name type="scientific">Rasamsonia emersonii (strain ATCC 16479 / CBS 393.64 / IMI 116815)</name>
    <dbReference type="NCBI Taxonomy" id="1408163"/>
    <lineage>
        <taxon>Eukaryota</taxon>
        <taxon>Fungi</taxon>
        <taxon>Dikarya</taxon>
        <taxon>Ascomycota</taxon>
        <taxon>Pezizomycotina</taxon>
        <taxon>Eurotiomycetes</taxon>
        <taxon>Eurotiomycetidae</taxon>
        <taxon>Eurotiales</taxon>
        <taxon>Trichocomaceae</taxon>
        <taxon>Rasamsonia</taxon>
    </lineage>
</organism>
<dbReference type="GeneID" id="25321856"/>
<gene>
    <name evidence="3" type="ORF">T310_9942</name>
</gene>
<dbReference type="RefSeq" id="XP_013323078.1">
    <property type="nucleotide sequence ID" value="XM_013467624.1"/>
</dbReference>
<dbReference type="PANTHER" id="PTHR33119:SF1">
    <property type="entry name" value="FE2OG DIOXYGENASE DOMAIN-CONTAINING PROTEIN"/>
    <property type="match status" value="1"/>
</dbReference>